<accession>B7MWN3</accession>
<dbReference type="InterPro" id="IPR001387">
    <property type="entry name" value="Cro/C1-type_HTH"/>
</dbReference>
<dbReference type="AlphaFoldDB" id="B7MWN3"/>
<organism evidence="2 3">
    <name type="scientific">Escherichia coli O81 (strain ED1a)</name>
    <dbReference type="NCBI Taxonomy" id="585397"/>
    <lineage>
        <taxon>Bacteria</taxon>
        <taxon>Pseudomonadati</taxon>
        <taxon>Pseudomonadota</taxon>
        <taxon>Gammaproteobacteria</taxon>
        <taxon>Enterobacterales</taxon>
        <taxon>Enterobacteriaceae</taxon>
        <taxon>Escherichia</taxon>
    </lineage>
</organism>
<dbReference type="PROSITE" id="PS50943">
    <property type="entry name" value="HTH_CROC1"/>
    <property type="match status" value="1"/>
</dbReference>
<dbReference type="Gene3D" id="1.10.260.40">
    <property type="entry name" value="lambda repressor-like DNA-binding domains"/>
    <property type="match status" value="1"/>
</dbReference>
<reference evidence="3" key="1">
    <citation type="journal article" date="2009" name="PLoS Genet.">
        <title>Organised genome dynamics in the Escherichia coli species results in highly diverse adaptive paths.</title>
        <authorList>
            <person name="Touchon M."/>
            <person name="Hoede C."/>
            <person name="Tenaillon O."/>
            <person name="Barbe V."/>
            <person name="Baeriswyl S."/>
            <person name="Bidet P."/>
            <person name="Bingen E."/>
            <person name="Bonacorsi S."/>
            <person name="Bouchier C."/>
            <person name="Bouvet O."/>
            <person name="Calteau A."/>
            <person name="Chiapello H."/>
            <person name="Clermont O."/>
            <person name="Cruveiller S."/>
            <person name="Danchin A."/>
            <person name="Diard M."/>
            <person name="Dossat C."/>
            <person name="Karoui M.E."/>
            <person name="Frapy E."/>
            <person name="Garry L."/>
            <person name="Ghigo J.M."/>
            <person name="Gilles A.M."/>
            <person name="Johnson J."/>
            <person name="Le Bouguenec C."/>
            <person name="Lescat M."/>
            <person name="Mangenot S."/>
            <person name="Martinez-Jehanne V."/>
            <person name="Matic I."/>
            <person name="Nassif X."/>
            <person name="Oztas S."/>
            <person name="Petit M.A."/>
            <person name="Pichon C."/>
            <person name="Rouy Z."/>
            <person name="Ruf C.S."/>
            <person name="Schneider D."/>
            <person name="Tourret J."/>
            <person name="Vacherie B."/>
            <person name="Vallenet D."/>
            <person name="Medigue C."/>
            <person name="Rocha E.P.C."/>
            <person name="Denamur E."/>
        </authorList>
    </citation>
    <scope>NUCLEOTIDE SEQUENCE [LARGE SCALE GENOMIC DNA]</scope>
    <source>
        <strain evidence="3">ED1a</strain>
    </source>
</reference>
<evidence type="ECO:0000313" key="3">
    <source>
        <dbReference type="Proteomes" id="UP000000748"/>
    </source>
</evidence>
<dbReference type="KEGG" id="ecq:ECED1_2312"/>
<dbReference type="EMBL" id="CU928162">
    <property type="protein sequence ID" value="CAR08499.2"/>
    <property type="molecule type" value="Genomic_DNA"/>
</dbReference>
<protein>
    <submittedName>
        <fullName evidence="2">Transcriptional regulator</fullName>
    </submittedName>
</protein>
<dbReference type="HOGENOM" id="CLU_066192_10_1_6"/>
<dbReference type="Proteomes" id="UP000000748">
    <property type="component" value="Chromosome"/>
</dbReference>
<gene>
    <name evidence="2" type="ordered locus">ECED1_2312</name>
</gene>
<proteinExistence type="predicted"/>
<feature type="domain" description="HTH cro/C1-type" evidence="1">
    <location>
        <begin position="21"/>
        <end position="79"/>
    </location>
</feature>
<dbReference type="InterPro" id="IPR010982">
    <property type="entry name" value="Lambda_DNA-bd_dom_sf"/>
</dbReference>
<dbReference type="Pfam" id="PF01381">
    <property type="entry name" value="HTH_3"/>
    <property type="match status" value="1"/>
</dbReference>
<dbReference type="SMART" id="SM00530">
    <property type="entry name" value="HTH_XRE"/>
    <property type="match status" value="1"/>
</dbReference>
<sequence length="115" mass="13221">MMMRAFMNQRESHREIFCKRLKEARTAAGLSQKKLGIAAGIDEFVASTRINRYEKGVHEADIHTAQKLAETLNVPLAYFYVEDDELATIVMNYENLSEDNKKTIIKIIDKNNITK</sequence>
<name>B7MWN3_ECO81</name>
<dbReference type="GO" id="GO:0003677">
    <property type="term" value="F:DNA binding"/>
    <property type="evidence" value="ECO:0007669"/>
    <property type="project" value="InterPro"/>
</dbReference>
<evidence type="ECO:0000313" key="2">
    <source>
        <dbReference type="EMBL" id="CAR08499.2"/>
    </source>
</evidence>
<dbReference type="CDD" id="cd00093">
    <property type="entry name" value="HTH_XRE"/>
    <property type="match status" value="1"/>
</dbReference>
<dbReference type="SUPFAM" id="SSF47413">
    <property type="entry name" value="lambda repressor-like DNA-binding domains"/>
    <property type="match status" value="1"/>
</dbReference>
<evidence type="ECO:0000259" key="1">
    <source>
        <dbReference type="PROSITE" id="PS50943"/>
    </source>
</evidence>